<name>A0A7S1SGZ8_9CHLO</name>
<dbReference type="Pfam" id="PF15261">
    <property type="entry name" value="JHY"/>
    <property type="match status" value="1"/>
</dbReference>
<protein>
    <submittedName>
        <fullName evidence="2">Uncharacterized protein</fullName>
    </submittedName>
</protein>
<proteinExistence type="predicted"/>
<feature type="compositionally biased region" description="Polar residues" evidence="1">
    <location>
        <begin position="21"/>
        <end position="32"/>
    </location>
</feature>
<dbReference type="InterPro" id="IPR027968">
    <property type="entry name" value="JHY"/>
</dbReference>
<feature type="region of interest" description="Disordered" evidence="1">
    <location>
        <begin position="115"/>
        <end position="162"/>
    </location>
</feature>
<evidence type="ECO:0000313" key="2">
    <source>
        <dbReference type="EMBL" id="CAD9197908.1"/>
    </source>
</evidence>
<gene>
    <name evidence="2" type="ORF">TCHU04912_LOCUS141</name>
</gene>
<organism evidence="2">
    <name type="scientific">Tetraselmis chuii</name>
    <dbReference type="NCBI Taxonomy" id="63592"/>
    <lineage>
        <taxon>Eukaryota</taxon>
        <taxon>Viridiplantae</taxon>
        <taxon>Chlorophyta</taxon>
        <taxon>core chlorophytes</taxon>
        <taxon>Chlorodendrophyceae</taxon>
        <taxon>Chlorodendrales</taxon>
        <taxon>Chlorodendraceae</taxon>
        <taxon>Tetraselmis</taxon>
    </lineage>
</organism>
<accession>A0A7S1SGZ8</accession>
<feature type="region of interest" description="Disordered" evidence="1">
    <location>
        <begin position="305"/>
        <end position="376"/>
    </location>
</feature>
<reference evidence="2" key="1">
    <citation type="submission" date="2021-01" db="EMBL/GenBank/DDBJ databases">
        <authorList>
            <person name="Corre E."/>
            <person name="Pelletier E."/>
            <person name="Niang G."/>
            <person name="Scheremetjew M."/>
            <person name="Finn R."/>
            <person name="Kale V."/>
            <person name="Holt S."/>
            <person name="Cochrane G."/>
            <person name="Meng A."/>
            <person name="Brown T."/>
            <person name="Cohen L."/>
        </authorList>
    </citation>
    <scope>NUCLEOTIDE SEQUENCE</scope>
    <source>
        <strain evidence="2">PLY429</strain>
    </source>
</reference>
<dbReference type="AlphaFoldDB" id="A0A7S1SGZ8"/>
<dbReference type="EMBL" id="HBGG01000257">
    <property type="protein sequence ID" value="CAD9197908.1"/>
    <property type="molecule type" value="Transcribed_RNA"/>
</dbReference>
<feature type="compositionally biased region" description="Low complexity" evidence="1">
    <location>
        <begin position="142"/>
        <end position="162"/>
    </location>
</feature>
<feature type="region of interest" description="Disordered" evidence="1">
    <location>
        <begin position="21"/>
        <end position="52"/>
    </location>
</feature>
<feature type="compositionally biased region" description="Basic and acidic residues" evidence="1">
    <location>
        <begin position="336"/>
        <end position="355"/>
    </location>
</feature>
<evidence type="ECO:0000256" key="1">
    <source>
        <dbReference type="SAM" id="MobiDB-lite"/>
    </source>
</evidence>
<sequence length="403" mass="43354">MGAEADAAEDLLETLYKWLSQDGSSSSNNNRPAAQGRARQDGEGASAGADQAQAHHVAYVNSDGQPAAGYGMHPAYMQAGYGAAGHIAAAPGAPNGFVFGGAAPREAVHHRDVRQDGASGYGNAHPSALPQPAGHQAGLSWAVDPQQQQAQPSGSAHAAVQQSEAMQEQQAYYYAYQAQMAETQAQMNAWAGNAYGAQNAGATSQAYYGGYYAPYPPGAPSAQMYGYPQYVAEAPVADSAAREEGLAYSKQPRYVEYTPYTMEDFKGKPYNSKQQKYWELGKIGPDLETDELREKREKAERMKQYAKDAHKKNMAVSTAKPNKAKGANSAATKPLSSRERALDFAKNIPKPEVKSKKVAGGEDEGPSAREEGEMTELDALEAQHRLDQQRIDEIRRELGNIGF</sequence>